<accession>A0A372LK95</accession>
<name>A0A372LK95_9BACI</name>
<protein>
    <submittedName>
        <fullName evidence="1">Uncharacterized protein</fullName>
    </submittedName>
</protein>
<gene>
    <name evidence="1" type="ORF">D0469_16315</name>
</gene>
<evidence type="ECO:0000313" key="2">
    <source>
        <dbReference type="Proteomes" id="UP000264541"/>
    </source>
</evidence>
<reference evidence="1 2" key="1">
    <citation type="submission" date="2018-08" db="EMBL/GenBank/DDBJ databases">
        <title>Bacillus chawlae sp. nov., Bacillus glennii sp. nov., and Bacillus saganii sp. nov. Isolated from the Vehicle Assembly Building at Kennedy Space Center where the Viking Spacecraft were Assembled.</title>
        <authorList>
            <person name="Seuylemezian A."/>
            <person name="Vaishampayan P."/>
        </authorList>
    </citation>
    <scope>NUCLEOTIDE SEQUENCE [LARGE SCALE GENOMIC DNA]</scope>
    <source>
        <strain evidence="1 2">V47-23a</strain>
    </source>
</reference>
<keyword evidence="2" id="KW-1185">Reference proteome</keyword>
<dbReference type="Proteomes" id="UP000264541">
    <property type="component" value="Unassembled WGS sequence"/>
</dbReference>
<proteinExistence type="predicted"/>
<dbReference type="EMBL" id="QVTE01000047">
    <property type="protein sequence ID" value="RFU67007.1"/>
    <property type="molecule type" value="Genomic_DNA"/>
</dbReference>
<evidence type="ECO:0000313" key="1">
    <source>
        <dbReference type="EMBL" id="RFU67007.1"/>
    </source>
</evidence>
<comment type="caution">
    <text evidence="1">The sequence shown here is derived from an EMBL/GenBank/DDBJ whole genome shotgun (WGS) entry which is preliminary data.</text>
</comment>
<sequence>MGQDSVATGRGAISCPSCVRALSQFLAIKVYFFTKYRRLAAAPSPDAQDVLVPASPQDVAI</sequence>
<dbReference type="AlphaFoldDB" id="A0A372LK95"/>
<organism evidence="1 2">
    <name type="scientific">Peribacillus saganii</name>
    <dbReference type="NCBI Taxonomy" id="2303992"/>
    <lineage>
        <taxon>Bacteria</taxon>
        <taxon>Bacillati</taxon>
        <taxon>Bacillota</taxon>
        <taxon>Bacilli</taxon>
        <taxon>Bacillales</taxon>
        <taxon>Bacillaceae</taxon>
        <taxon>Peribacillus</taxon>
    </lineage>
</organism>